<sequence>MYFGVDYYPEHWPEERWQLDARMMREAGMNIVRLAEFAWVKMEPELGVYDFSWLDRAIDVFTQEGIQIILGTPTAAAPKWLMDLYPDMYPVDVYGLKKGFGTRRHYCPNHPVYLTHSTIITRKLAAHYANHPHVVAWQVDNEFGGPCYCQSDLREFRKWLARKYGSIDALNREWGTIFWSQTYRHFDEIDLPAYSSSDGFSQNAGAGDLSTPYNHNPGMVLDYFRFFTDATAAYQKAQIDEIRTYTSLPITHNLMGHANDLDYFKIGKDLDFICWDNYPNNMWGKGSPSSASMAHDLMRGIKEQNFWMMEQQSGPCGWQHMGDTPEPGQLRLWTYQALAHGAEAMVYFRWRACTVGIEQYWHGILDHDGIGRRRYREIKQLGAELAGLHDLFVGSQNVSQVAIIKSYDNAWSHRQQPHNRKFNYNMLLHAYYDAIADQHLNLDVVNVETDFSKYRLVMMPAFNLMTPEIAAKCEAFTASGGILLITFRSGTKTWNNQMSTLTVPGLFKDMAGVELEEFDSINFGRTVKVKGTFGEGTAAIWADVLKSNGAEVLATYDSHYYIGQPAVTVNAYGNGRVYYVGCDLDADALGALMQHVVQREGLEPLLREPVNGVEVIAKTKDGQAFWVLLNYTNELKRVALPGAYVSLLDGSSVGTEANLAPYGVMVIRQE</sequence>
<dbReference type="InterPro" id="IPR013529">
    <property type="entry name" value="Glyco_hydro_42_N"/>
</dbReference>
<dbReference type="SUPFAM" id="SSF52317">
    <property type="entry name" value="Class I glutamine amidotransferase-like"/>
    <property type="match status" value="1"/>
</dbReference>
<dbReference type="CDD" id="cd03143">
    <property type="entry name" value="A4_beta-galactosidase_middle_domain"/>
    <property type="match status" value="1"/>
</dbReference>
<protein>
    <recommendedName>
        <fullName evidence="3 8">Beta-galactosidase</fullName>
        <shortName evidence="8">Beta-gal</shortName>
        <ecNumber evidence="3 8">3.2.1.23</ecNumber>
    </recommendedName>
</protein>
<name>A0ABU1NVS9_9BACL</name>
<keyword evidence="13" id="KW-1185">Reference proteome</keyword>
<feature type="domain" description="Glycoside hydrolase family 42 N-terminal" evidence="9">
    <location>
        <begin position="6"/>
        <end position="386"/>
    </location>
</feature>
<dbReference type="EC" id="3.2.1.23" evidence="3 8"/>
<gene>
    <name evidence="12" type="ORF">J2736_002770</name>
</gene>
<comment type="similarity">
    <text evidence="2 8">Belongs to the glycosyl hydrolase 42 family.</text>
</comment>
<dbReference type="EMBL" id="JAVDSB010000004">
    <property type="protein sequence ID" value="MDR6551581.1"/>
    <property type="molecule type" value="Genomic_DNA"/>
</dbReference>
<dbReference type="GO" id="GO:0004565">
    <property type="term" value="F:beta-galactosidase activity"/>
    <property type="evidence" value="ECO:0007669"/>
    <property type="project" value="UniProtKB-EC"/>
</dbReference>
<dbReference type="Pfam" id="PF08532">
    <property type="entry name" value="Glyco_hydro_42M"/>
    <property type="match status" value="1"/>
</dbReference>
<evidence type="ECO:0000256" key="4">
    <source>
        <dbReference type="ARBA" id="ARBA00022723"/>
    </source>
</evidence>
<proteinExistence type="inferred from homology"/>
<comment type="caution">
    <text evidence="12">The sequence shown here is derived from an EMBL/GenBank/DDBJ whole genome shotgun (WGS) entry which is preliminary data.</text>
</comment>
<evidence type="ECO:0000256" key="8">
    <source>
        <dbReference type="PIRNR" id="PIRNR001084"/>
    </source>
</evidence>
<evidence type="ECO:0000313" key="12">
    <source>
        <dbReference type="EMBL" id="MDR6551581.1"/>
    </source>
</evidence>
<organism evidence="12 13">
    <name type="scientific">Paenibacillus qinlingensis</name>
    <dbReference type="NCBI Taxonomy" id="1837343"/>
    <lineage>
        <taxon>Bacteria</taxon>
        <taxon>Bacillati</taxon>
        <taxon>Bacillota</taxon>
        <taxon>Bacilli</taxon>
        <taxon>Bacillales</taxon>
        <taxon>Paenibacillaceae</taxon>
        <taxon>Paenibacillus</taxon>
    </lineage>
</organism>
<evidence type="ECO:0000259" key="10">
    <source>
        <dbReference type="Pfam" id="PF08532"/>
    </source>
</evidence>
<comment type="catalytic activity">
    <reaction evidence="1 8">
        <text>Hydrolysis of terminal non-reducing beta-D-galactose residues in beta-D-galactosides.</text>
        <dbReference type="EC" id="3.2.1.23"/>
    </reaction>
</comment>
<dbReference type="Gene3D" id="2.60.40.1180">
    <property type="entry name" value="Golgi alpha-mannosidase II"/>
    <property type="match status" value="1"/>
</dbReference>
<dbReference type="PANTHER" id="PTHR36447">
    <property type="entry name" value="BETA-GALACTOSIDASE GANA"/>
    <property type="match status" value="1"/>
</dbReference>
<dbReference type="Proteomes" id="UP001267290">
    <property type="component" value="Unassembled WGS sequence"/>
</dbReference>
<evidence type="ECO:0000256" key="3">
    <source>
        <dbReference type="ARBA" id="ARBA00012756"/>
    </source>
</evidence>
<dbReference type="SUPFAM" id="SSF51445">
    <property type="entry name" value="(Trans)glycosidases"/>
    <property type="match status" value="1"/>
</dbReference>
<dbReference type="Pfam" id="PF02449">
    <property type="entry name" value="Glyco_hydro_42"/>
    <property type="match status" value="1"/>
</dbReference>
<dbReference type="Gene3D" id="3.40.50.880">
    <property type="match status" value="1"/>
</dbReference>
<evidence type="ECO:0000256" key="2">
    <source>
        <dbReference type="ARBA" id="ARBA00005940"/>
    </source>
</evidence>
<dbReference type="InterPro" id="IPR029062">
    <property type="entry name" value="Class_I_gatase-like"/>
</dbReference>
<keyword evidence="6" id="KW-0862">Zinc</keyword>
<dbReference type="InterPro" id="IPR013780">
    <property type="entry name" value="Glyco_hydro_b"/>
</dbReference>
<dbReference type="PIRSF" id="PIRSF001084">
    <property type="entry name" value="B-galactosidase"/>
    <property type="match status" value="1"/>
</dbReference>
<dbReference type="InterPro" id="IPR013738">
    <property type="entry name" value="Beta_galactosidase_Trimer"/>
</dbReference>
<evidence type="ECO:0000256" key="6">
    <source>
        <dbReference type="ARBA" id="ARBA00022833"/>
    </source>
</evidence>
<reference evidence="12 13" key="1">
    <citation type="submission" date="2023-07" db="EMBL/GenBank/DDBJ databases">
        <title>Sorghum-associated microbial communities from plants grown in Nebraska, USA.</title>
        <authorList>
            <person name="Schachtman D."/>
        </authorList>
    </citation>
    <scope>NUCLEOTIDE SEQUENCE [LARGE SCALE GENOMIC DNA]</scope>
    <source>
        <strain evidence="12 13">CC258</strain>
    </source>
</reference>
<keyword evidence="4" id="KW-0479">Metal-binding</keyword>
<evidence type="ECO:0000256" key="7">
    <source>
        <dbReference type="ARBA" id="ARBA00023295"/>
    </source>
</evidence>
<feature type="domain" description="Beta-galactosidase C-terminal" evidence="11">
    <location>
        <begin position="612"/>
        <end position="668"/>
    </location>
</feature>
<evidence type="ECO:0000256" key="5">
    <source>
        <dbReference type="ARBA" id="ARBA00022801"/>
    </source>
</evidence>
<dbReference type="InterPro" id="IPR003476">
    <property type="entry name" value="Glyco_hydro_42"/>
</dbReference>
<dbReference type="RefSeq" id="WP_310499156.1">
    <property type="nucleotide sequence ID" value="NZ_JAVDSB010000004.1"/>
</dbReference>
<keyword evidence="5 8" id="KW-0378">Hydrolase</keyword>
<dbReference type="InterPro" id="IPR017853">
    <property type="entry name" value="GH"/>
</dbReference>
<feature type="domain" description="Beta-galactosidase trimerisation" evidence="10">
    <location>
        <begin position="400"/>
        <end position="602"/>
    </location>
</feature>
<dbReference type="Pfam" id="PF08533">
    <property type="entry name" value="Glyco_hydro_42C"/>
    <property type="match status" value="1"/>
</dbReference>
<evidence type="ECO:0000256" key="1">
    <source>
        <dbReference type="ARBA" id="ARBA00001412"/>
    </source>
</evidence>
<evidence type="ECO:0000259" key="11">
    <source>
        <dbReference type="Pfam" id="PF08533"/>
    </source>
</evidence>
<dbReference type="InterPro" id="IPR013739">
    <property type="entry name" value="Beta_galactosidase_C"/>
</dbReference>
<evidence type="ECO:0000313" key="13">
    <source>
        <dbReference type="Proteomes" id="UP001267290"/>
    </source>
</evidence>
<keyword evidence="7 8" id="KW-0326">Glycosidase</keyword>
<dbReference type="PANTHER" id="PTHR36447:SF2">
    <property type="entry name" value="BETA-GALACTOSIDASE YESZ"/>
    <property type="match status" value="1"/>
</dbReference>
<accession>A0ABU1NVS9</accession>
<dbReference type="Gene3D" id="3.20.20.80">
    <property type="entry name" value="Glycosidases"/>
    <property type="match status" value="1"/>
</dbReference>
<evidence type="ECO:0000259" key="9">
    <source>
        <dbReference type="Pfam" id="PF02449"/>
    </source>
</evidence>